<organism evidence="1 2">
    <name type="scientific">Aspergillus aculeatinus CBS 121060</name>
    <dbReference type="NCBI Taxonomy" id="1448322"/>
    <lineage>
        <taxon>Eukaryota</taxon>
        <taxon>Fungi</taxon>
        <taxon>Dikarya</taxon>
        <taxon>Ascomycota</taxon>
        <taxon>Pezizomycotina</taxon>
        <taxon>Eurotiomycetes</taxon>
        <taxon>Eurotiomycetidae</taxon>
        <taxon>Eurotiales</taxon>
        <taxon>Aspergillaceae</taxon>
        <taxon>Aspergillus</taxon>
        <taxon>Aspergillus subgen. Circumdati</taxon>
    </lineage>
</organism>
<evidence type="ECO:0000313" key="2">
    <source>
        <dbReference type="Proteomes" id="UP000249661"/>
    </source>
</evidence>
<keyword evidence="2" id="KW-1185">Reference proteome</keyword>
<reference evidence="1" key="1">
    <citation type="submission" date="2018-02" db="EMBL/GenBank/DDBJ databases">
        <title>The genomes of Aspergillus section Nigri reveals drivers in fungal speciation.</title>
        <authorList>
            <consortium name="DOE Joint Genome Institute"/>
            <person name="Vesth T.C."/>
            <person name="Nybo J."/>
            <person name="Theobald S."/>
            <person name="Brandl J."/>
            <person name="Frisvad J.C."/>
            <person name="Nielsen K.F."/>
            <person name="Lyhne E.K."/>
            <person name="Kogle M.E."/>
            <person name="Kuo A."/>
            <person name="Riley R."/>
            <person name="Clum A."/>
            <person name="Nolan M."/>
            <person name="Lipzen A."/>
            <person name="Salamov A."/>
            <person name="Henrissat B."/>
            <person name="Wiebenga A."/>
            <person name="De vries R.P."/>
            <person name="Grigoriev I.V."/>
            <person name="Mortensen U.H."/>
            <person name="Andersen M.R."/>
            <person name="Baker S.E."/>
        </authorList>
    </citation>
    <scope>NUCLEOTIDE SEQUENCE</scope>
    <source>
        <strain evidence="1">CBS 121060</strain>
    </source>
</reference>
<proteinExistence type="predicted"/>
<name>A0ACD1GZ79_9EURO</name>
<sequence>MTPIRSFMLMAALAFSNVEALAGCQNSVYNETVAYFNSAPVTFSFEIATATECQNWCRNVKACQAWLYVDQSGQCDLHRTKALSLSDNIGFTFGGCEPSPESRLPPSPIASPTASPTASSSAAASKNQIPSESSTLPRARREIFRHRHEHHH</sequence>
<accession>A0ACD1GZ79</accession>
<dbReference type="Proteomes" id="UP000249661">
    <property type="component" value="Unassembled WGS sequence"/>
</dbReference>
<protein>
    <submittedName>
        <fullName evidence="1">Uncharacterized protein</fullName>
    </submittedName>
</protein>
<evidence type="ECO:0000313" key="1">
    <source>
        <dbReference type="EMBL" id="RAH66569.1"/>
    </source>
</evidence>
<dbReference type="EMBL" id="KZ824981">
    <property type="protein sequence ID" value="RAH66569.1"/>
    <property type="molecule type" value="Genomic_DNA"/>
</dbReference>
<gene>
    <name evidence="1" type="ORF">BO66DRAFT_431186</name>
</gene>